<dbReference type="GO" id="GO:0008300">
    <property type="term" value="P:isoprenoid catabolic process"/>
    <property type="evidence" value="ECO:0007669"/>
    <property type="project" value="TreeGrafter"/>
</dbReference>
<dbReference type="InterPro" id="IPR001753">
    <property type="entry name" value="Enoyl-CoA_hydra/iso"/>
</dbReference>
<feature type="compositionally biased region" description="Polar residues" evidence="2">
    <location>
        <begin position="286"/>
        <end position="295"/>
    </location>
</feature>
<evidence type="ECO:0000256" key="1">
    <source>
        <dbReference type="ARBA" id="ARBA00005254"/>
    </source>
</evidence>
<proteinExistence type="inferred from homology"/>
<feature type="compositionally biased region" description="Polar residues" evidence="2">
    <location>
        <begin position="263"/>
        <end position="273"/>
    </location>
</feature>
<dbReference type="FunFam" id="3.90.226.10:FF:000066">
    <property type="entry name" value="Enoyl-CoA hydratase"/>
    <property type="match status" value="1"/>
</dbReference>
<keyword evidence="4" id="KW-1185">Reference proteome</keyword>
<dbReference type="AlphaFoldDB" id="A0A437R2H8"/>
<reference evidence="3 4" key="1">
    <citation type="submission" date="2019-01" db="EMBL/GenBank/DDBJ databases">
        <authorList>
            <person name="Chen W.-M."/>
        </authorList>
    </citation>
    <scope>NUCLEOTIDE SEQUENCE [LARGE SCALE GENOMIC DNA]</scope>
    <source>
        <strain evidence="3 4">KYPC3</strain>
    </source>
</reference>
<dbReference type="InterPro" id="IPR029045">
    <property type="entry name" value="ClpP/crotonase-like_dom_sf"/>
</dbReference>
<evidence type="ECO:0000313" key="4">
    <source>
        <dbReference type="Proteomes" id="UP000283077"/>
    </source>
</evidence>
<comment type="similarity">
    <text evidence="1">Belongs to the enoyl-CoA hydratase/isomerase family.</text>
</comment>
<dbReference type="Pfam" id="PF00378">
    <property type="entry name" value="ECH_1"/>
    <property type="match status" value="1"/>
</dbReference>
<dbReference type="InterPro" id="IPR014748">
    <property type="entry name" value="Enoyl-CoA_hydra_C"/>
</dbReference>
<dbReference type="SUPFAM" id="SSF52096">
    <property type="entry name" value="ClpP/crotonase"/>
    <property type="match status" value="1"/>
</dbReference>
<organism evidence="3 4">
    <name type="scientific">Rheinheimera riviphila</name>
    <dbReference type="NCBI Taxonomy" id="1834037"/>
    <lineage>
        <taxon>Bacteria</taxon>
        <taxon>Pseudomonadati</taxon>
        <taxon>Pseudomonadota</taxon>
        <taxon>Gammaproteobacteria</taxon>
        <taxon>Chromatiales</taxon>
        <taxon>Chromatiaceae</taxon>
        <taxon>Rheinheimera</taxon>
    </lineage>
</organism>
<dbReference type="PANTHER" id="PTHR42964:SF1">
    <property type="entry name" value="POLYKETIDE BIOSYNTHESIS ENOYL-COA HYDRATASE PKSH-RELATED"/>
    <property type="match status" value="1"/>
</dbReference>
<name>A0A437R2H8_9GAMM</name>
<dbReference type="InterPro" id="IPR051683">
    <property type="entry name" value="Enoyl-CoA_Hydratase/Isomerase"/>
</dbReference>
<dbReference type="EMBL" id="SACS01000003">
    <property type="protein sequence ID" value="RVU40961.1"/>
    <property type="molecule type" value="Genomic_DNA"/>
</dbReference>
<feature type="compositionally biased region" description="Basic and acidic residues" evidence="2">
    <location>
        <begin position="274"/>
        <end position="285"/>
    </location>
</feature>
<dbReference type="CDD" id="cd06558">
    <property type="entry name" value="crotonase-like"/>
    <property type="match status" value="1"/>
</dbReference>
<dbReference type="Gene3D" id="3.90.226.10">
    <property type="entry name" value="2-enoyl-CoA Hydratase, Chain A, domain 1"/>
    <property type="match status" value="1"/>
</dbReference>
<feature type="region of interest" description="Disordered" evidence="2">
    <location>
        <begin position="255"/>
        <end position="295"/>
    </location>
</feature>
<dbReference type="Gene3D" id="1.10.12.10">
    <property type="entry name" value="Lyase 2-enoyl-coa Hydratase, Chain A, domain 2"/>
    <property type="match status" value="1"/>
</dbReference>
<dbReference type="PANTHER" id="PTHR42964">
    <property type="entry name" value="ENOYL-COA HYDRATASE"/>
    <property type="match status" value="1"/>
</dbReference>
<comment type="caution">
    <text evidence="3">The sequence shown here is derived from an EMBL/GenBank/DDBJ whole genome shotgun (WGS) entry which is preliminary data.</text>
</comment>
<accession>A0A437R2H8</accession>
<evidence type="ECO:0000313" key="3">
    <source>
        <dbReference type="EMBL" id="RVU40961.1"/>
    </source>
</evidence>
<evidence type="ECO:0000256" key="2">
    <source>
        <dbReference type="SAM" id="MobiDB-lite"/>
    </source>
</evidence>
<dbReference type="GO" id="GO:0003824">
    <property type="term" value="F:catalytic activity"/>
    <property type="evidence" value="ECO:0007669"/>
    <property type="project" value="UniProtKB-ARBA"/>
</dbReference>
<sequence length="295" mass="31585">MKTYQYITTSIDQRGVAQLVLNRPDVHNAFDDIMIGELIQALDSFAAHPQLRVLLLRSNGKNFSAGADLGWMRSMADKNYDENLLDAGELAKLMQKLDNFPAPTVALVQGAAFGGAVGLVACCDIAIASDKASFCLSEVKIGLMPAVISPYVVRAIGERASRRYFLTAERFFATEALHLGLLHQVVSDDELHGVSDAMVQTLLANSPAAVKAAKDLIFTVANQPTTQALIDETSRRIAAIRVSSEGQEGLSAFLQKRPPAWQLQDTAGSNTDASKTDASKTDKSDSAATASKGQA</sequence>
<gene>
    <name evidence="3" type="ORF">EOE67_05000</name>
</gene>
<dbReference type="OrthoDB" id="9807606at2"/>
<protein>
    <submittedName>
        <fullName evidence="3">Gamma-carboxygeranoyl-CoA hydratase</fullName>
    </submittedName>
</protein>
<dbReference type="Proteomes" id="UP000283077">
    <property type="component" value="Unassembled WGS sequence"/>
</dbReference>